<keyword evidence="8" id="KW-0812">Transmembrane</keyword>
<dbReference type="EMBL" id="OA884733">
    <property type="protein sequence ID" value="CAD7281222.1"/>
    <property type="molecule type" value="Genomic_DNA"/>
</dbReference>
<evidence type="ECO:0000256" key="6">
    <source>
        <dbReference type="RuleBase" id="RU000680"/>
    </source>
</evidence>
<evidence type="ECO:0000256" key="8">
    <source>
        <dbReference type="SAM" id="Phobius"/>
    </source>
</evidence>
<evidence type="ECO:0000256" key="4">
    <source>
        <dbReference type="ARBA" id="ARBA00023034"/>
    </source>
</evidence>
<protein>
    <recommendedName>
        <fullName evidence="6">Caveolin</fullName>
    </recommendedName>
</protein>
<comment type="function">
    <text evidence="6">May act as a scaffolding protein within caveolar membranes. Interacts directly with G-protein alpha subunits and can functionally regulate their activity.</text>
</comment>
<dbReference type="AlphaFoldDB" id="A0A7R9BVW5"/>
<evidence type="ECO:0000256" key="2">
    <source>
        <dbReference type="ARBA" id="ARBA00010988"/>
    </source>
</evidence>
<sequence length="239" mass="26655">MSTENKPSSRAGSKTNLNESSWPLLQEAVEHGVVMQNPDIDIKITTDPGSAETFEMKEKDENEVPNGKEKKKKEKKDKNKGTAERGVCKFDEMTCGLNLNDRDECGINKHVNIAFGDVIAEPDATHGPDAPWKMAYAAFTFVKSGIYGALAAVLGVPLAILWGFIFALLSFVFIWIITPLLRIFALFFAVVRNLFEMVTRTFIEPLFASIGALMSQIRIKRDVTTTYQKAQQTNTEEEV</sequence>
<dbReference type="InterPro" id="IPR001612">
    <property type="entry name" value="Caveolin"/>
</dbReference>
<feature type="region of interest" description="Disordered" evidence="7">
    <location>
        <begin position="39"/>
        <end position="83"/>
    </location>
</feature>
<name>A0A7R9BVW5_9CRUS</name>
<reference evidence="9" key="1">
    <citation type="submission" date="2020-11" db="EMBL/GenBank/DDBJ databases">
        <authorList>
            <person name="Tran Van P."/>
        </authorList>
    </citation>
    <scope>NUCLEOTIDE SEQUENCE</scope>
</reference>
<keyword evidence="8" id="KW-1133">Transmembrane helix</keyword>
<dbReference type="EMBL" id="CAJPEX010002696">
    <property type="protein sequence ID" value="CAG0921374.1"/>
    <property type="molecule type" value="Genomic_DNA"/>
</dbReference>
<feature type="transmembrane region" description="Helical" evidence="8">
    <location>
        <begin position="146"/>
        <end position="166"/>
    </location>
</feature>
<dbReference type="PANTHER" id="PTHR10844:SF28">
    <property type="entry name" value="CAVEOLIN"/>
    <property type="match status" value="1"/>
</dbReference>
<evidence type="ECO:0000256" key="1">
    <source>
        <dbReference type="ARBA" id="ARBA00004202"/>
    </source>
</evidence>
<feature type="transmembrane region" description="Helical" evidence="8">
    <location>
        <begin position="172"/>
        <end position="191"/>
    </location>
</feature>
<dbReference type="GO" id="GO:0070836">
    <property type="term" value="P:caveola assembly"/>
    <property type="evidence" value="ECO:0007669"/>
    <property type="project" value="InterPro"/>
</dbReference>
<dbReference type="Pfam" id="PF01146">
    <property type="entry name" value="Caveolin"/>
    <property type="match status" value="1"/>
</dbReference>
<organism evidence="9">
    <name type="scientific">Notodromas monacha</name>
    <dbReference type="NCBI Taxonomy" id="399045"/>
    <lineage>
        <taxon>Eukaryota</taxon>
        <taxon>Metazoa</taxon>
        <taxon>Ecdysozoa</taxon>
        <taxon>Arthropoda</taxon>
        <taxon>Crustacea</taxon>
        <taxon>Oligostraca</taxon>
        <taxon>Ostracoda</taxon>
        <taxon>Podocopa</taxon>
        <taxon>Podocopida</taxon>
        <taxon>Cypridocopina</taxon>
        <taxon>Cypridoidea</taxon>
        <taxon>Cyprididae</taxon>
        <taxon>Notodromas</taxon>
    </lineage>
</organism>
<evidence type="ECO:0000256" key="7">
    <source>
        <dbReference type="SAM" id="MobiDB-lite"/>
    </source>
</evidence>
<evidence type="ECO:0000313" key="9">
    <source>
        <dbReference type="EMBL" id="CAD7281222.1"/>
    </source>
</evidence>
<feature type="compositionally biased region" description="Polar residues" evidence="7">
    <location>
        <begin position="1"/>
        <end position="23"/>
    </location>
</feature>
<feature type="region of interest" description="Disordered" evidence="7">
    <location>
        <begin position="1"/>
        <end position="24"/>
    </location>
</feature>
<accession>A0A7R9BVW5</accession>
<keyword evidence="10" id="KW-1185">Reference proteome</keyword>
<keyword evidence="4 6" id="KW-0333">Golgi apparatus</keyword>
<evidence type="ECO:0000313" key="10">
    <source>
        <dbReference type="Proteomes" id="UP000678499"/>
    </source>
</evidence>
<gene>
    <name evidence="9" type="ORF">NMOB1V02_LOCUS8873</name>
</gene>
<dbReference type="GO" id="GO:0060090">
    <property type="term" value="F:molecular adaptor activity"/>
    <property type="evidence" value="ECO:0007669"/>
    <property type="project" value="TreeGrafter"/>
</dbReference>
<comment type="subcellular location">
    <subcellularLocation>
        <location evidence="1 6">Cell membrane</location>
        <topology evidence="1 6">Peripheral membrane protein</topology>
    </subcellularLocation>
    <subcellularLocation>
        <location evidence="6">Golgi apparatus membrane</location>
        <topology evidence="6">Peripheral membrane protein</topology>
    </subcellularLocation>
    <subcellularLocation>
        <location evidence="6">Membrane</location>
        <location evidence="6">Caveola</location>
        <topology evidence="6">Peripheral membrane protein</topology>
    </subcellularLocation>
</comment>
<dbReference type="GO" id="GO:0005901">
    <property type="term" value="C:caveola"/>
    <property type="evidence" value="ECO:0007669"/>
    <property type="project" value="UniProtKB-SubCell"/>
</dbReference>
<dbReference type="GO" id="GO:0000139">
    <property type="term" value="C:Golgi membrane"/>
    <property type="evidence" value="ECO:0007669"/>
    <property type="project" value="UniProtKB-SubCell"/>
</dbReference>
<evidence type="ECO:0000256" key="5">
    <source>
        <dbReference type="ARBA" id="ARBA00023136"/>
    </source>
</evidence>
<dbReference type="PANTHER" id="PTHR10844">
    <property type="entry name" value="CAVEOLIN"/>
    <property type="match status" value="1"/>
</dbReference>
<proteinExistence type="inferred from homology"/>
<comment type="similarity">
    <text evidence="2 6">Belongs to the caveolin family.</text>
</comment>
<keyword evidence="3 6" id="KW-1003">Cell membrane</keyword>
<dbReference type="OrthoDB" id="5917823at2759"/>
<keyword evidence="5 6" id="KW-0472">Membrane</keyword>
<evidence type="ECO:0000256" key="3">
    <source>
        <dbReference type="ARBA" id="ARBA00022475"/>
    </source>
</evidence>
<feature type="compositionally biased region" description="Basic and acidic residues" evidence="7">
    <location>
        <begin position="54"/>
        <end position="68"/>
    </location>
</feature>
<dbReference type="Proteomes" id="UP000678499">
    <property type="component" value="Unassembled WGS sequence"/>
</dbReference>